<comment type="caution">
    <text evidence="7">The sequence shown here is derived from an EMBL/GenBank/DDBJ whole genome shotgun (WGS) entry which is preliminary data.</text>
</comment>
<evidence type="ECO:0000256" key="5">
    <source>
        <dbReference type="ARBA" id="ARBA00025466"/>
    </source>
</evidence>
<dbReference type="Proteomes" id="UP001314205">
    <property type="component" value="Unassembled WGS sequence"/>
</dbReference>
<evidence type="ECO:0000256" key="4">
    <source>
        <dbReference type="ARBA" id="ARBA00023163"/>
    </source>
</evidence>
<name>A0AAV1LPP0_9NEOP</name>
<gene>
    <name evidence="7" type="ORF">PARMNEM_LOCUS16622</name>
</gene>
<evidence type="ECO:0000313" key="8">
    <source>
        <dbReference type="Proteomes" id="UP001314205"/>
    </source>
</evidence>
<keyword evidence="8" id="KW-1185">Reference proteome</keyword>
<dbReference type="PANTHER" id="PTHR21411:SF0">
    <property type="entry name" value="REGULATORY PROTEIN ZESTE"/>
    <property type="match status" value="1"/>
</dbReference>
<dbReference type="InterPro" id="IPR028002">
    <property type="entry name" value="Myb_DNA-bind_5"/>
</dbReference>
<evidence type="ECO:0000313" key="7">
    <source>
        <dbReference type="EMBL" id="CAK1597401.1"/>
    </source>
</evidence>
<evidence type="ECO:0000259" key="6">
    <source>
        <dbReference type="Pfam" id="PF13873"/>
    </source>
</evidence>
<protein>
    <recommendedName>
        <fullName evidence="2">Regulatory protein zeste</fullName>
    </recommendedName>
</protein>
<organism evidence="7 8">
    <name type="scientific">Parnassius mnemosyne</name>
    <name type="common">clouded apollo</name>
    <dbReference type="NCBI Taxonomy" id="213953"/>
    <lineage>
        <taxon>Eukaryota</taxon>
        <taxon>Metazoa</taxon>
        <taxon>Ecdysozoa</taxon>
        <taxon>Arthropoda</taxon>
        <taxon>Hexapoda</taxon>
        <taxon>Insecta</taxon>
        <taxon>Pterygota</taxon>
        <taxon>Neoptera</taxon>
        <taxon>Endopterygota</taxon>
        <taxon>Lepidoptera</taxon>
        <taxon>Glossata</taxon>
        <taxon>Ditrysia</taxon>
        <taxon>Papilionoidea</taxon>
        <taxon>Papilionidae</taxon>
        <taxon>Parnassiinae</taxon>
        <taxon>Parnassini</taxon>
        <taxon>Parnassius</taxon>
        <taxon>Driopa</taxon>
    </lineage>
</organism>
<proteinExistence type="predicted"/>
<accession>A0AAV1LPP0</accession>
<reference evidence="7 8" key="1">
    <citation type="submission" date="2023-11" db="EMBL/GenBank/DDBJ databases">
        <authorList>
            <person name="Hedman E."/>
            <person name="Englund M."/>
            <person name="Stromberg M."/>
            <person name="Nyberg Akerstrom W."/>
            <person name="Nylinder S."/>
            <person name="Jareborg N."/>
            <person name="Kallberg Y."/>
            <person name="Kronander E."/>
        </authorList>
    </citation>
    <scope>NUCLEOTIDE SEQUENCE [LARGE SCALE GENOMIC DNA]</scope>
</reference>
<keyword evidence="4" id="KW-0804">Transcription</keyword>
<evidence type="ECO:0000256" key="1">
    <source>
        <dbReference type="ARBA" id="ARBA00011764"/>
    </source>
</evidence>
<keyword evidence="3" id="KW-0805">Transcription regulation</keyword>
<comment type="subunit">
    <text evidence="1">Self-associates forming complexes of several hundred monomers.</text>
</comment>
<comment type="function">
    <text evidence="5">Involved in transvection phenomena (= synapsis-dependent gene expression), where the synaptic pairing of chromosomes carrying genes with which zeste interacts influences the expression of these genes. Zeste binds to DNA and stimulates transcription from a nearby promoter.</text>
</comment>
<dbReference type="Pfam" id="PF13873">
    <property type="entry name" value="Myb_DNA-bind_5"/>
    <property type="match status" value="1"/>
</dbReference>
<dbReference type="EMBL" id="CAVLGL010000094">
    <property type="protein sequence ID" value="CAK1597401.1"/>
    <property type="molecule type" value="Genomic_DNA"/>
</dbReference>
<evidence type="ECO:0000256" key="3">
    <source>
        <dbReference type="ARBA" id="ARBA00023015"/>
    </source>
</evidence>
<dbReference type="AlphaFoldDB" id="A0AAV1LPP0"/>
<feature type="domain" description="Myb/SANT-like DNA-binding" evidence="6">
    <location>
        <begin position="9"/>
        <end position="81"/>
    </location>
</feature>
<evidence type="ECO:0000256" key="2">
    <source>
        <dbReference type="ARBA" id="ARBA00016807"/>
    </source>
</evidence>
<sequence>MENTKKKQKPYSEYEKQVLIQLVQAKIGVIENRRTDGVSLRKKSEAWEEITSQFNNSNVTQIADTKQLKKMWQNLKTKARDAKTLEAQRKRTGGGPALSDMGPLESQVIAVMPNVLPSINIEIDSDTIATGSTLGLDNDEQMWLPKRARMSDMEQNNNIDIEFIDDVQKKKAQSRNRENRKKLLMN</sequence>
<dbReference type="PANTHER" id="PTHR21411">
    <property type="entry name" value="APONTIC"/>
    <property type="match status" value="1"/>
</dbReference>